<evidence type="ECO:0000313" key="2">
    <source>
        <dbReference type="Proteomes" id="UP000076078"/>
    </source>
</evidence>
<accession>A0A151ZKI8</accession>
<dbReference type="InParanoid" id="A0A151ZKI8"/>
<sequence length="246" mass="27471">MTNPPTTTTTTTTTTTSSQQLQQSPLIDWILSTQSGIPESQRQGIVNSLTLNGVTNVNIAKELNDSEWSELIPLMGNRAVIRGFVKRQQQDEIIRVFMEDNQNEGEIDGNENNNLYVVELQPPLRVFTIGVSWEFISPILERVTGLVADGLKIRNGPDFIVPSPFNRSGDYTILFSQSKRINVSSIEFQPGSSHEIVIGLILDKFGYNPKTVTEDRLVQNSTGIVRMDSNLIDGDYQLQIPFVSKI</sequence>
<comment type="caution">
    <text evidence="1">The sequence shown here is derived from an EMBL/GenBank/DDBJ whole genome shotgun (WGS) entry which is preliminary data.</text>
</comment>
<dbReference type="EMBL" id="LODT01000022">
    <property type="protein sequence ID" value="KYQ94400.1"/>
    <property type="molecule type" value="Genomic_DNA"/>
</dbReference>
<evidence type="ECO:0000313" key="1">
    <source>
        <dbReference type="EMBL" id="KYQ94400.1"/>
    </source>
</evidence>
<keyword evidence="2" id="KW-1185">Reference proteome</keyword>
<reference evidence="1 2" key="1">
    <citation type="submission" date="2015-12" db="EMBL/GenBank/DDBJ databases">
        <title>Dictyostelia acquired genes for synthesis and detection of signals that induce cell-type specialization by lateral gene transfer from prokaryotes.</title>
        <authorList>
            <person name="Gloeckner G."/>
            <person name="Schaap P."/>
        </authorList>
    </citation>
    <scope>NUCLEOTIDE SEQUENCE [LARGE SCALE GENOMIC DNA]</scope>
    <source>
        <strain evidence="1 2">TK</strain>
    </source>
</reference>
<organism evidence="1 2">
    <name type="scientific">Tieghemostelium lacteum</name>
    <name type="common">Slime mold</name>
    <name type="synonym">Dictyostelium lacteum</name>
    <dbReference type="NCBI Taxonomy" id="361077"/>
    <lineage>
        <taxon>Eukaryota</taxon>
        <taxon>Amoebozoa</taxon>
        <taxon>Evosea</taxon>
        <taxon>Eumycetozoa</taxon>
        <taxon>Dictyostelia</taxon>
        <taxon>Dictyosteliales</taxon>
        <taxon>Raperosteliaceae</taxon>
        <taxon>Tieghemostelium</taxon>
    </lineage>
</organism>
<dbReference type="Proteomes" id="UP000076078">
    <property type="component" value="Unassembled WGS sequence"/>
</dbReference>
<name>A0A151ZKI8_TIELA</name>
<proteinExistence type="predicted"/>
<protein>
    <submittedName>
        <fullName evidence="1">Uncharacterized protein</fullName>
    </submittedName>
</protein>
<dbReference type="AlphaFoldDB" id="A0A151ZKI8"/>
<gene>
    <name evidence="1" type="ORF">DLAC_11599</name>
</gene>